<accession>A0AC61NC17</accession>
<protein>
    <submittedName>
        <fullName evidence="1">Radical SAM protein</fullName>
    </submittedName>
</protein>
<proteinExistence type="predicted"/>
<name>A0AC61NC17_9FIRM</name>
<keyword evidence="2" id="KW-1185">Reference proteome</keyword>
<gene>
    <name evidence="1" type="ORF">JYE49_05695</name>
</gene>
<evidence type="ECO:0000313" key="1">
    <source>
        <dbReference type="EMBL" id="QUC68186.1"/>
    </source>
</evidence>
<sequence length="305" mass="35351">MEKYCDPFAKRYTEQVLWTITGRCNFRCRFCCVNTPDSALDEMTHLEAIQAIDRMAKCGVRSLKISGGEPFVREDFWSLVDYALEKGMKIDKIYTNGWLLMDSVLDQFEQRGMKPEFCVGFDGVEKHDWMRGIKGAEQAARNALIRCCLRGFPTSVEMNIHRGNTDVLRETVDVLADLGVRKIICHEVRNNDMWKHYAAGNEMSTKEYVEAVLRYIPEYYADGMRVVVRFEGVVDLYKGTGEYRVIDYKNEGKKGYLGWYIGPDGQIVSWKRITDDMENVWKEGYLEKVRETCEQAKKRFTTCSA</sequence>
<dbReference type="Proteomes" id="UP000682782">
    <property type="component" value="Chromosome"/>
</dbReference>
<dbReference type="EMBL" id="CP068393">
    <property type="protein sequence ID" value="QUC68186.1"/>
    <property type="molecule type" value="Genomic_DNA"/>
</dbReference>
<reference evidence="1" key="1">
    <citation type="submission" date="2021-01" db="EMBL/GenBank/DDBJ databases">
        <title>Complete genome sequence of Clostridiales bacterium R-7.</title>
        <authorList>
            <person name="Mahoney-Kurpe S.C."/>
            <person name="Palevich N."/>
            <person name="Koike S."/>
            <person name="Moon C.D."/>
            <person name="Attwood G.T."/>
        </authorList>
    </citation>
    <scope>NUCLEOTIDE SEQUENCE</scope>
    <source>
        <strain evidence="1">R-7</strain>
    </source>
</reference>
<organism evidence="1 2">
    <name type="scientific">Aristaeella hokkaidonensis</name>
    <dbReference type="NCBI Taxonomy" id="3046382"/>
    <lineage>
        <taxon>Bacteria</taxon>
        <taxon>Bacillati</taxon>
        <taxon>Bacillota</taxon>
        <taxon>Clostridia</taxon>
        <taxon>Eubacteriales</taxon>
        <taxon>Aristaeellaceae</taxon>
        <taxon>Aristaeella</taxon>
    </lineage>
</organism>
<evidence type="ECO:0000313" key="2">
    <source>
        <dbReference type="Proteomes" id="UP000682782"/>
    </source>
</evidence>